<keyword evidence="4 10" id="KW-0812">Transmembrane</keyword>
<evidence type="ECO:0000313" key="12">
    <source>
        <dbReference type="EMBL" id="KAG8224620.1"/>
    </source>
</evidence>
<evidence type="ECO:0000256" key="9">
    <source>
        <dbReference type="ARBA" id="ARBA00023136"/>
    </source>
</evidence>
<accession>A0A8K0JXQ4</accession>
<keyword evidence="3" id="KW-0813">Transport</keyword>
<dbReference type="InterPro" id="IPR010989">
    <property type="entry name" value="SNARE"/>
</dbReference>
<protein>
    <recommendedName>
        <fullName evidence="11">t-SNARE coiled-coil homology domain-containing protein</fullName>
    </recommendedName>
</protein>
<keyword evidence="6 10" id="KW-1133">Transmembrane helix</keyword>
<dbReference type="Gene3D" id="1.20.58.70">
    <property type="match status" value="1"/>
</dbReference>
<keyword evidence="5" id="KW-0653">Protein transport</keyword>
<dbReference type="GO" id="GO:0006906">
    <property type="term" value="P:vesicle fusion"/>
    <property type="evidence" value="ECO:0007669"/>
    <property type="project" value="TreeGrafter"/>
</dbReference>
<evidence type="ECO:0000256" key="8">
    <source>
        <dbReference type="ARBA" id="ARBA00023054"/>
    </source>
</evidence>
<comment type="similarity">
    <text evidence="2">Belongs to the syntaxin family.</text>
</comment>
<keyword evidence="7" id="KW-0333">Golgi apparatus</keyword>
<sequence>MATRNLTEVYILMRNNSLQSRHIYSEQNVSDRMSLVPLRQPNSQSHLLEAGQTDDDIGPPGWTHYLEDAQWSLEKVKSKIEQLDALHGRRLKLPTLDDKPEEDQLIESTTQEIVRIFGGCHQLVMRINAGSQDGSPKERQLSRNAVAALADSLQELSGAFRSKRANYLEKLASREERSRQYFDSMSLDGDKISSNGEWRGFQSGVSEGFKVSGPSGRYDPYLEEEKEEDRNFMLSGQQLTSQKAQLYLLEESAKEAEEREKDVREIASAIADLHDVFKELASMVADQGTILDRIDYNVEQCQVSVHEGLKQLQKAANYKKRDRKMMCILILASLTMLLFIILIIVKS</sequence>
<keyword evidence="9 10" id="KW-0472">Membrane</keyword>
<dbReference type="Proteomes" id="UP000792457">
    <property type="component" value="Unassembled WGS sequence"/>
</dbReference>
<feature type="domain" description="T-SNARE coiled-coil homology" evidence="11">
    <location>
        <begin position="253"/>
        <end position="315"/>
    </location>
</feature>
<dbReference type="CDD" id="cd15845">
    <property type="entry name" value="SNARE_syntaxin16"/>
    <property type="match status" value="1"/>
</dbReference>
<reference evidence="12" key="2">
    <citation type="submission" date="2017-10" db="EMBL/GenBank/DDBJ databases">
        <title>Ladona fulva Genome sequencing and assembly.</title>
        <authorList>
            <person name="Murali S."/>
            <person name="Richards S."/>
            <person name="Bandaranaike D."/>
            <person name="Bellair M."/>
            <person name="Blankenburg K."/>
            <person name="Chao H."/>
            <person name="Dinh H."/>
            <person name="Doddapaneni H."/>
            <person name="Dugan-Rocha S."/>
            <person name="Elkadiri S."/>
            <person name="Gnanaolivu R."/>
            <person name="Hernandez B."/>
            <person name="Skinner E."/>
            <person name="Javaid M."/>
            <person name="Lee S."/>
            <person name="Li M."/>
            <person name="Ming W."/>
            <person name="Munidasa M."/>
            <person name="Muniz J."/>
            <person name="Nguyen L."/>
            <person name="Hughes D."/>
            <person name="Osuji N."/>
            <person name="Pu L.-L."/>
            <person name="Puazo M."/>
            <person name="Qu C."/>
            <person name="Quiroz J."/>
            <person name="Raj R."/>
            <person name="Weissenberger G."/>
            <person name="Xin Y."/>
            <person name="Zou X."/>
            <person name="Han Y."/>
            <person name="Worley K."/>
            <person name="Muzny D."/>
            <person name="Gibbs R."/>
        </authorList>
    </citation>
    <scope>NUCLEOTIDE SEQUENCE</scope>
    <source>
        <strain evidence="12">Sampled in the wild</strain>
    </source>
</reference>
<evidence type="ECO:0000313" key="13">
    <source>
        <dbReference type="Proteomes" id="UP000792457"/>
    </source>
</evidence>
<keyword evidence="13" id="KW-1185">Reference proteome</keyword>
<proteinExistence type="inferred from homology"/>
<comment type="caution">
    <text evidence="12">The sequence shown here is derived from an EMBL/GenBank/DDBJ whole genome shotgun (WGS) entry which is preliminary data.</text>
</comment>
<dbReference type="EMBL" id="KZ308203">
    <property type="protein sequence ID" value="KAG8224620.1"/>
    <property type="molecule type" value="Genomic_DNA"/>
</dbReference>
<dbReference type="PANTHER" id="PTHR19957:SF83">
    <property type="entry name" value="SYNTAXIN-16"/>
    <property type="match status" value="1"/>
</dbReference>
<evidence type="ECO:0000256" key="10">
    <source>
        <dbReference type="SAM" id="Phobius"/>
    </source>
</evidence>
<evidence type="ECO:0000256" key="7">
    <source>
        <dbReference type="ARBA" id="ARBA00023034"/>
    </source>
</evidence>
<gene>
    <name evidence="12" type="ORF">J437_LFUL005788</name>
</gene>
<dbReference type="GO" id="GO:0048278">
    <property type="term" value="P:vesicle docking"/>
    <property type="evidence" value="ECO:0007669"/>
    <property type="project" value="TreeGrafter"/>
</dbReference>
<dbReference type="PROSITE" id="PS50192">
    <property type="entry name" value="T_SNARE"/>
    <property type="match status" value="1"/>
</dbReference>
<dbReference type="InterPro" id="IPR006012">
    <property type="entry name" value="Syntaxin/epimorphin_CS"/>
</dbReference>
<dbReference type="GO" id="GO:0006886">
    <property type="term" value="P:intracellular protein transport"/>
    <property type="evidence" value="ECO:0007669"/>
    <property type="project" value="InterPro"/>
</dbReference>
<evidence type="ECO:0000256" key="2">
    <source>
        <dbReference type="ARBA" id="ARBA00009063"/>
    </source>
</evidence>
<evidence type="ECO:0000256" key="1">
    <source>
        <dbReference type="ARBA" id="ARBA00004409"/>
    </source>
</evidence>
<reference evidence="12" key="1">
    <citation type="submission" date="2013-04" db="EMBL/GenBank/DDBJ databases">
        <authorList>
            <person name="Qu J."/>
            <person name="Murali S.C."/>
            <person name="Bandaranaike D."/>
            <person name="Bellair M."/>
            <person name="Blankenburg K."/>
            <person name="Chao H."/>
            <person name="Dinh H."/>
            <person name="Doddapaneni H."/>
            <person name="Downs B."/>
            <person name="Dugan-Rocha S."/>
            <person name="Elkadiri S."/>
            <person name="Gnanaolivu R.D."/>
            <person name="Hernandez B."/>
            <person name="Javaid M."/>
            <person name="Jayaseelan J.C."/>
            <person name="Lee S."/>
            <person name="Li M."/>
            <person name="Ming W."/>
            <person name="Munidasa M."/>
            <person name="Muniz J."/>
            <person name="Nguyen L."/>
            <person name="Ongeri F."/>
            <person name="Osuji N."/>
            <person name="Pu L.-L."/>
            <person name="Puazo M."/>
            <person name="Qu C."/>
            <person name="Quiroz J."/>
            <person name="Raj R."/>
            <person name="Weissenberger G."/>
            <person name="Xin Y."/>
            <person name="Zou X."/>
            <person name="Han Y."/>
            <person name="Richards S."/>
            <person name="Worley K."/>
            <person name="Muzny D."/>
            <person name="Gibbs R."/>
        </authorList>
    </citation>
    <scope>NUCLEOTIDE SEQUENCE</scope>
    <source>
        <strain evidence="12">Sampled in the wild</strain>
    </source>
</reference>
<dbReference type="InterPro" id="IPR000727">
    <property type="entry name" value="T_SNARE_dom"/>
</dbReference>
<evidence type="ECO:0000256" key="6">
    <source>
        <dbReference type="ARBA" id="ARBA00022989"/>
    </source>
</evidence>
<dbReference type="Pfam" id="PF05739">
    <property type="entry name" value="SNARE"/>
    <property type="match status" value="1"/>
</dbReference>
<dbReference type="GO" id="GO:0000149">
    <property type="term" value="F:SNARE binding"/>
    <property type="evidence" value="ECO:0007669"/>
    <property type="project" value="TreeGrafter"/>
</dbReference>
<dbReference type="GO" id="GO:0000139">
    <property type="term" value="C:Golgi membrane"/>
    <property type="evidence" value="ECO:0007669"/>
    <property type="project" value="UniProtKB-SubCell"/>
</dbReference>
<organism evidence="12 13">
    <name type="scientific">Ladona fulva</name>
    <name type="common">Scarce chaser dragonfly</name>
    <name type="synonym">Libellula fulva</name>
    <dbReference type="NCBI Taxonomy" id="123851"/>
    <lineage>
        <taxon>Eukaryota</taxon>
        <taxon>Metazoa</taxon>
        <taxon>Ecdysozoa</taxon>
        <taxon>Arthropoda</taxon>
        <taxon>Hexapoda</taxon>
        <taxon>Insecta</taxon>
        <taxon>Pterygota</taxon>
        <taxon>Palaeoptera</taxon>
        <taxon>Odonata</taxon>
        <taxon>Epiprocta</taxon>
        <taxon>Anisoptera</taxon>
        <taxon>Libelluloidea</taxon>
        <taxon>Libellulidae</taxon>
        <taxon>Ladona</taxon>
    </lineage>
</organism>
<evidence type="ECO:0000259" key="11">
    <source>
        <dbReference type="PROSITE" id="PS50192"/>
    </source>
</evidence>
<comment type="subcellular location">
    <subcellularLocation>
        <location evidence="1">Golgi apparatus membrane</location>
        <topology evidence="1">Single-pass type IV membrane protein</topology>
    </subcellularLocation>
</comment>
<evidence type="ECO:0000256" key="4">
    <source>
        <dbReference type="ARBA" id="ARBA00022692"/>
    </source>
</evidence>
<dbReference type="GO" id="GO:0005484">
    <property type="term" value="F:SNAP receptor activity"/>
    <property type="evidence" value="ECO:0007669"/>
    <property type="project" value="InterPro"/>
</dbReference>
<evidence type="ECO:0000256" key="3">
    <source>
        <dbReference type="ARBA" id="ARBA00022448"/>
    </source>
</evidence>
<dbReference type="PROSITE" id="PS00914">
    <property type="entry name" value="SYNTAXIN"/>
    <property type="match status" value="1"/>
</dbReference>
<feature type="transmembrane region" description="Helical" evidence="10">
    <location>
        <begin position="326"/>
        <end position="345"/>
    </location>
</feature>
<name>A0A8K0JXQ4_LADFU</name>
<keyword evidence="8" id="KW-0175">Coiled coil</keyword>
<dbReference type="AlphaFoldDB" id="A0A8K0JXQ4"/>
<evidence type="ECO:0000256" key="5">
    <source>
        <dbReference type="ARBA" id="ARBA00022927"/>
    </source>
</evidence>
<dbReference type="InterPro" id="IPR045242">
    <property type="entry name" value="Syntaxin"/>
</dbReference>
<dbReference type="SMART" id="SM00397">
    <property type="entry name" value="t_SNARE"/>
    <property type="match status" value="1"/>
</dbReference>
<dbReference type="PANTHER" id="PTHR19957">
    <property type="entry name" value="SYNTAXIN"/>
    <property type="match status" value="1"/>
</dbReference>
<dbReference type="OrthoDB" id="10251371at2759"/>
<dbReference type="GO" id="GO:0031201">
    <property type="term" value="C:SNARE complex"/>
    <property type="evidence" value="ECO:0007669"/>
    <property type="project" value="TreeGrafter"/>
</dbReference>
<dbReference type="SUPFAM" id="SSF47661">
    <property type="entry name" value="t-snare proteins"/>
    <property type="match status" value="1"/>
</dbReference>